<comment type="caution">
    <text evidence="1">The sequence shown here is derived from an EMBL/GenBank/DDBJ whole genome shotgun (WGS) entry which is preliminary data.</text>
</comment>
<name>A0A397V4Y4_9GLOM</name>
<keyword evidence="2" id="KW-1185">Reference proteome</keyword>
<dbReference type="EMBL" id="QKWP01000603">
    <property type="protein sequence ID" value="RIB17475.1"/>
    <property type="molecule type" value="Genomic_DNA"/>
</dbReference>
<dbReference type="AlphaFoldDB" id="A0A397V4Y4"/>
<evidence type="ECO:0000313" key="2">
    <source>
        <dbReference type="Proteomes" id="UP000266673"/>
    </source>
</evidence>
<gene>
    <name evidence="1" type="ORF">C2G38_2088162</name>
</gene>
<dbReference type="OrthoDB" id="346907at2759"/>
<dbReference type="SUPFAM" id="SSF56112">
    <property type="entry name" value="Protein kinase-like (PK-like)"/>
    <property type="match status" value="1"/>
</dbReference>
<reference evidence="1 2" key="1">
    <citation type="submission" date="2018-06" db="EMBL/GenBank/DDBJ databases">
        <title>Comparative genomics reveals the genomic features of Rhizophagus irregularis, R. cerebriforme, R. diaphanum and Gigaspora rosea, and their symbiotic lifestyle signature.</title>
        <authorList>
            <person name="Morin E."/>
            <person name="San Clemente H."/>
            <person name="Chen E.C.H."/>
            <person name="De La Providencia I."/>
            <person name="Hainaut M."/>
            <person name="Kuo A."/>
            <person name="Kohler A."/>
            <person name="Murat C."/>
            <person name="Tang N."/>
            <person name="Roy S."/>
            <person name="Loubradou J."/>
            <person name="Henrissat B."/>
            <person name="Grigoriev I.V."/>
            <person name="Corradi N."/>
            <person name="Roux C."/>
            <person name="Martin F.M."/>
        </authorList>
    </citation>
    <scope>NUCLEOTIDE SEQUENCE [LARGE SCALE GENOMIC DNA]</scope>
    <source>
        <strain evidence="1 2">DAOM 194757</strain>
    </source>
</reference>
<proteinExistence type="predicted"/>
<dbReference type="Gene3D" id="1.10.510.10">
    <property type="entry name" value="Transferase(Phosphotransferase) domain 1"/>
    <property type="match status" value="1"/>
</dbReference>
<evidence type="ECO:0000313" key="1">
    <source>
        <dbReference type="EMBL" id="RIB17475.1"/>
    </source>
</evidence>
<protein>
    <recommendedName>
        <fullName evidence="3">Serine-threonine/tyrosine-protein kinase catalytic domain-containing protein</fullName>
    </recommendedName>
</protein>
<organism evidence="1 2">
    <name type="scientific">Gigaspora rosea</name>
    <dbReference type="NCBI Taxonomy" id="44941"/>
    <lineage>
        <taxon>Eukaryota</taxon>
        <taxon>Fungi</taxon>
        <taxon>Fungi incertae sedis</taxon>
        <taxon>Mucoromycota</taxon>
        <taxon>Glomeromycotina</taxon>
        <taxon>Glomeromycetes</taxon>
        <taxon>Diversisporales</taxon>
        <taxon>Gigasporaceae</taxon>
        <taxon>Gigaspora</taxon>
    </lineage>
</organism>
<evidence type="ECO:0008006" key="3">
    <source>
        <dbReference type="Google" id="ProtNLM"/>
    </source>
</evidence>
<accession>A0A397V4Y4</accession>
<sequence length="101" mass="11829">MRPKVNESVSNCYIELMEKCWHQDPEIRPTADELCETFKSWRDDEQIISNLNKFEPNTVSEYIKKLDTTPKCSIQFTSKLLNLANLSEPINKSTLMNYLNI</sequence>
<dbReference type="InterPro" id="IPR011009">
    <property type="entry name" value="Kinase-like_dom_sf"/>
</dbReference>
<dbReference type="Proteomes" id="UP000266673">
    <property type="component" value="Unassembled WGS sequence"/>
</dbReference>